<sequence>MSERVEVTRTGPMEYRAVVQDGLDTTQHRVTMSHAVLDDLLIPDLDTHRVARETVKYLLEREAGDEMPEEIDLDHLSNHDKNFLTELKARLTN</sequence>
<dbReference type="Proteomes" id="UP001330812">
    <property type="component" value="Chromosome"/>
</dbReference>
<name>A0ABZ1IGD0_9PSEU</name>
<accession>A0ABZ1IGD0</accession>
<evidence type="ECO:0000313" key="2">
    <source>
        <dbReference type="Proteomes" id="UP001330812"/>
    </source>
</evidence>
<protein>
    <submittedName>
        <fullName evidence="1">Uncharacterized protein</fullName>
    </submittedName>
</protein>
<gene>
    <name evidence="1" type="ORF">VSH64_15660</name>
</gene>
<evidence type="ECO:0000313" key="1">
    <source>
        <dbReference type="EMBL" id="WSE33525.1"/>
    </source>
</evidence>
<dbReference type="RefSeq" id="WP_326836323.1">
    <property type="nucleotide sequence ID" value="NZ_CP142149.1"/>
</dbReference>
<keyword evidence="2" id="KW-1185">Reference proteome</keyword>
<proteinExistence type="predicted"/>
<organism evidence="1 2">
    <name type="scientific">Amycolatopsis rhabdoformis</name>
    <dbReference type="NCBI Taxonomy" id="1448059"/>
    <lineage>
        <taxon>Bacteria</taxon>
        <taxon>Bacillati</taxon>
        <taxon>Actinomycetota</taxon>
        <taxon>Actinomycetes</taxon>
        <taxon>Pseudonocardiales</taxon>
        <taxon>Pseudonocardiaceae</taxon>
        <taxon>Amycolatopsis</taxon>
    </lineage>
</organism>
<dbReference type="EMBL" id="CP142149">
    <property type="protein sequence ID" value="WSE33525.1"/>
    <property type="molecule type" value="Genomic_DNA"/>
</dbReference>
<reference evidence="1 2" key="1">
    <citation type="journal article" date="2015" name="Int. J. Syst. Evol. Microbiol.">
        <title>Amycolatopsis rhabdoformis sp. nov., an actinomycete isolated from a tropical forest soil.</title>
        <authorList>
            <person name="Souza W.R."/>
            <person name="Silva R.E."/>
            <person name="Goodfellow M."/>
            <person name="Busarakam K."/>
            <person name="Figueiro F.S."/>
            <person name="Ferreira D."/>
            <person name="Rodrigues-Filho E."/>
            <person name="Moraes L.A.B."/>
            <person name="Zucchi T.D."/>
        </authorList>
    </citation>
    <scope>NUCLEOTIDE SEQUENCE [LARGE SCALE GENOMIC DNA]</scope>
    <source>
        <strain evidence="1 2">NCIMB 14900</strain>
    </source>
</reference>